<dbReference type="GO" id="GO:0047536">
    <property type="term" value="F:2-aminoadipate transaminase activity"/>
    <property type="evidence" value="ECO:0007669"/>
    <property type="project" value="UniProtKB-EC"/>
</dbReference>
<dbReference type="PROSITE" id="PS50949">
    <property type="entry name" value="HTH_GNTR"/>
    <property type="match status" value="1"/>
</dbReference>
<reference evidence="8" key="4">
    <citation type="submission" date="2016-11" db="EMBL/GenBank/DDBJ databases">
        <authorList>
            <person name="Varghese N."/>
            <person name="Submissions S."/>
        </authorList>
    </citation>
    <scope>NUCLEOTIDE SEQUENCE</scope>
    <source>
        <strain evidence="8">DSM 1682</strain>
    </source>
</reference>
<dbReference type="Gene3D" id="3.40.640.10">
    <property type="entry name" value="Type I PLP-dependent aspartate aminotransferase-like (Major domain)"/>
    <property type="match status" value="1"/>
</dbReference>
<proteinExistence type="inferred from homology"/>
<dbReference type="Pfam" id="PF00155">
    <property type="entry name" value="Aminotran_1_2"/>
    <property type="match status" value="1"/>
</dbReference>
<evidence type="ECO:0000256" key="1">
    <source>
        <dbReference type="ARBA" id="ARBA00005384"/>
    </source>
</evidence>
<dbReference type="Proteomes" id="UP000184204">
    <property type="component" value="Unassembled WGS sequence"/>
</dbReference>
<reference evidence="9" key="2">
    <citation type="submission" date="2016-01" db="EMBL/GenBank/DDBJ databases">
        <authorList>
            <person name="Poehlein A."/>
            <person name="Schlien K."/>
            <person name="Gottschalk G."/>
            <person name="Buckel W."/>
            <person name="Daniel R."/>
        </authorList>
    </citation>
    <scope>NUCLEOTIDE SEQUENCE [LARGE SCALE GENOMIC DNA]</scope>
    <source>
        <strain evidence="9">X2</strain>
    </source>
</reference>
<evidence type="ECO:0000256" key="5">
    <source>
        <dbReference type="ARBA" id="ARBA00023163"/>
    </source>
</evidence>
<dbReference type="InterPro" id="IPR036390">
    <property type="entry name" value="WH_DNA-bd_sf"/>
</dbReference>
<dbReference type="SUPFAM" id="SSF46785">
    <property type="entry name" value="Winged helix' DNA-binding domain"/>
    <property type="match status" value="1"/>
</dbReference>
<keyword evidence="5" id="KW-0804">Transcription</keyword>
<dbReference type="PANTHER" id="PTHR46577:SF1">
    <property type="entry name" value="HTH-TYPE TRANSCRIPTIONAL REGULATORY PROTEIN GABR"/>
    <property type="match status" value="1"/>
</dbReference>
<dbReference type="CDD" id="cd07377">
    <property type="entry name" value="WHTH_GntR"/>
    <property type="match status" value="1"/>
</dbReference>
<comment type="similarity">
    <text evidence="1">In the C-terminal section; belongs to the class-I pyridoxal-phosphate-dependent aminotransferase family.</text>
</comment>
<keyword evidence="7" id="KW-0808">Transferase</keyword>
<dbReference type="InterPro" id="IPR004839">
    <property type="entry name" value="Aminotransferase_I/II_large"/>
</dbReference>
<feature type="domain" description="HTH gntR-type" evidence="6">
    <location>
        <begin position="22"/>
        <end position="90"/>
    </location>
</feature>
<dbReference type="CDD" id="cd00609">
    <property type="entry name" value="AAT_like"/>
    <property type="match status" value="1"/>
</dbReference>
<dbReference type="EMBL" id="CP014223">
    <property type="protein sequence ID" value="AMJ42123.1"/>
    <property type="molecule type" value="Genomic_DNA"/>
</dbReference>
<reference evidence="7 9" key="1">
    <citation type="journal article" date="2016" name="Genome Announc.">
        <title>Complete Genome Sequence of the Amino Acid-Fermenting Clostridium propionicum X2 (DSM 1682).</title>
        <authorList>
            <person name="Poehlein A."/>
            <person name="Schlien K."/>
            <person name="Chowdhury N.P."/>
            <person name="Gottschalk G."/>
            <person name="Buckel W."/>
            <person name="Daniel R."/>
        </authorList>
    </citation>
    <scope>NUCLEOTIDE SEQUENCE [LARGE SCALE GENOMIC DNA]</scope>
    <source>
        <strain evidence="7 9">X2</strain>
    </source>
</reference>
<protein>
    <submittedName>
        <fullName evidence="7">2-aminoadipate transaminase</fullName>
        <ecNumber evidence="7">2.6.1.39</ecNumber>
    </submittedName>
    <submittedName>
        <fullName evidence="8">Transcriptional regulator, GntR family</fullName>
    </submittedName>
</protein>
<dbReference type="InterPro" id="IPR015424">
    <property type="entry name" value="PyrdxlP-dep_Trfase"/>
</dbReference>
<dbReference type="OrthoDB" id="9799482at2"/>
<evidence type="ECO:0000256" key="3">
    <source>
        <dbReference type="ARBA" id="ARBA00023015"/>
    </source>
</evidence>
<dbReference type="InterPro" id="IPR015421">
    <property type="entry name" value="PyrdxlP-dep_Trfase_major"/>
</dbReference>
<dbReference type="KEGG" id="cpro:CPRO_25750"/>
<dbReference type="GO" id="GO:0030170">
    <property type="term" value="F:pyridoxal phosphate binding"/>
    <property type="evidence" value="ECO:0007669"/>
    <property type="project" value="InterPro"/>
</dbReference>
<keyword evidence="9" id="KW-1185">Reference proteome</keyword>
<dbReference type="InterPro" id="IPR000524">
    <property type="entry name" value="Tscrpt_reg_HTH_GntR"/>
</dbReference>
<evidence type="ECO:0000313" key="9">
    <source>
        <dbReference type="Proteomes" id="UP000068026"/>
    </source>
</evidence>
<dbReference type="EC" id="2.6.1.39" evidence="7"/>
<dbReference type="GO" id="GO:0003677">
    <property type="term" value="F:DNA binding"/>
    <property type="evidence" value="ECO:0007669"/>
    <property type="project" value="UniProtKB-KW"/>
</dbReference>
<dbReference type="PANTHER" id="PTHR46577">
    <property type="entry name" value="HTH-TYPE TRANSCRIPTIONAL REGULATORY PROTEIN GABR"/>
    <property type="match status" value="1"/>
</dbReference>
<dbReference type="AlphaFoldDB" id="A0A120MKF6"/>
<dbReference type="GO" id="GO:0003700">
    <property type="term" value="F:DNA-binding transcription factor activity"/>
    <property type="evidence" value="ECO:0007669"/>
    <property type="project" value="InterPro"/>
</dbReference>
<evidence type="ECO:0000256" key="4">
    <source>
        <dbReference type="ARBA" id="ARBA00023125"/>
    </source>
</evidence>
<dbReference type="Pfam" id="PF00392">
    <property type="entry name" value="GntR"/>
    <property type="match status" value="1"/>
</dbReference>
<dbReference type="InterPro" id="IPR015422">
    <property type="entry name" value="PyrdxlP-dep_Trfase_small"/>
</dbReference>
<dbReference type="SMART" id="SM00345">
    <property type="entry name" value="HTH_GNTR"/>
    <property type="match status" value="1"/>
</dbReference>
<evidence type="ECO:0000313" key="8">
    <source>
        <dbReference type="EMBL" id="SHE51942.1"/>
    </source>
</evidence>
<dbReference type="RefSeq" id="WP_066052441.1">
    <property type="nucleotide sequence ID" value="NZ_CP014223.1"/>
</dbReference>
<name>A0A120MKF6_ANAPI</name>
<reference evidence="10" key="3">
    <citation type="submission" date="2016-11" db="EMBL/GenBank/DDBJ databases">
        <authorList>
            <person name="Jaros S."/>
            <person name="Januszkiewicz K."/>
            <person name="Wedrychowicz H."/>
        </authorList>
    </citation>
    <scope>NUCLEOTIDE SEQUENCE [LARGE SCALE GENOMIC DNA]</scope>
    <source>
        <strain evidence="10">DSM 1682</strain>
    </source>
</reference>
<dbReference type="SUPFAM" id="SSF53383">
    <property type="entry name" value="PLP-dependent transferases"/>
    <property type="match status" value="1"/>
</dbReference>
<dbReference type="InterPro" id="IPR036388">
    <property type="entry name" value="WH-like_DNA-bd_sf"/>
</dbReference>
<dbReference type="EMBL" id="FQUA01000003">
    <property type="protein sequence ID" value="SHE51942.1"/>
    <property type="molecule type" value="Genomic_DNA"/>
</dbReference>
<sequence length="470" mass="52976">MPVNSFEDYPMSWKPEKSKLTQPLYLSLAKLLEQDIKDGTLVPHTKLPPQRELADYLDINLSTVTKAFKLCQLNGFLYAVIGRGTFVSPNAGVSIAIQDTKTNRNTIEFGIIKPLDFMNQYTEDAMKKVLANSSVDSLLDYSAPFGSPYQKSAALKWFSKFGLHPHAEDIFFTTGGQNAFAVVLITLFHHGDKIATDRFTYSNFIELANMLNIKLVPIQGDEKGILPEDLEMQCRLQGIQGVYLVPTYSNPVGTLMDTPRKEALAKIIRNQHLTLIEDDIYAFLAPPDYVPLSVFCPQEGCYIASLSKSICPGLRVAIMSVPHRFTALIARGIFNINVKTSSISIETGAYMIHTGIAEEIIEKKKSLAYKRNLIFEQYFPSISPTPLSFCRWLPLPQALYDLPMEQLAMEEGIHLFHSNRFLVGTPPKEQFLRIAISSADTKEDLEYGLEKLKRLLFEDERKVNDFTIII</sequence>
<evidence type="ECO:0000313" key="10">
    <source>
        <dbReference type="Proteomes" id="UP000184204"/>
    </source>
</evidence>
<dbReference type="Gene3D" id="3.90.1150.10">
    <property type="entry name" value="Aspartate Aminotransferase, domain 1"/>
    <property type="match status" value="1"/>
</dbReference>
<dbReference type="Proteomes" id="UP000068026">
    <property type="component" value="Chromosome"/>
</dbReference>
<keyword evidence="4" id="KW-0238">DNA-binding</keyword>
<evidence type="ECO:0000313" key="7">
    <source>
        <dbReference type="EMBL" id="AMJ42123.1"/>
    </source>
</evidence>
<keyword evidence="3" id="KW-0805">Transcription regulation</keyword>
<keyword evidence="7" id="KW-0032">Aminotransferase</keyword>
<organism evidence="8 10">
    <name type="scientific">Anaerotignum propionicum DSM 1682</name>
    <dbReference type="NCBI Taxonomy" id="991789"/>
    <lineage>
        <taxon>Bacteria</taxon>
        <taxon>Bacillati</taxon>
        <taxon>Bacillota</taxon>
        <taxon>Clostridia</taxon>
        <taxon>Lachnospirales</taxon>
        <taxon>Anaerotignaceae</taxon>
        <taxon>Anaerotignum</taxon>
    </lineage>
</organism>
<keyword evidence="2" id="KW-0663">Pyridoxal phosphate</keyword>
<evidence type="ECO:0000259" key="6">
    <source>
        <dbReference type="PROSITE" id="PS50949"/>
    </source>
</evidence>
<gene>
    <name evidence="7" type="primary">lysN_2</name>
    <name evidence="7" type="ORF">CPRO_25750</name>
    <name evidence="8" type="ORF">SAMN02745151_00943</name>
</gene>
<dbReference type="InterPro" id="IPR051446">
    <property type="entry name" value="HTH_trans_reg/aminotransferase"/>
</dbReference>
<accession>A0A120MKF6</accession>
<dbReference type="Gene3D" id="1.10.10.10">
    <property type="entry name" value="Winged helix-like DNA-binding domain superfamily/Winged helix DNA-binding domain"/>
    <property type="match status" value="1"/>
</dbReference>
<evidence type="ECO:0000256" key="2">
    <source>
        <dbReference type="ARBA" id="ARBA00022898"/>
    </source>
</evidence>